<dbReference type="AlphaFoldDB" id="K9VJD9"/>
<name>K9VJD9_9CYAN</name>
<dbReference type="OrthoDB" id="465212at2"/>
<sequence length="147" mass="15759" precursor="true">MNLPSFLWLWKIAAWSMGVSLLAYLLLAVTGTWMFAARSTKQQRPKWLRPFHLGTGAGMATLVILLLGIGVVGTLGYYGNLGHSAHLPAGLAVVALVLVSVGSGLQIGPKQPWARPLHIGTNLALFGGFVTVLLTGWTIVQKYLPKV</sequence>
<dbReference type="Pfam" id="PF13301">
    <property type="entry name" value="DUF4079"/>
    <property type="match status" value="1"/>
</dbReference>
<evidence type="ECO:0000256" key="1">
    <source>
        <dbReference type="SAM" id="Phobius"/>
    </source>
</evidence>
<evidence type="ECO:0008006" key="4">
    <source>
        <dbReference type="Google" id="ProtNLM"/>
    </source>
</evidence>
<reference evidence="2 3" key="1">
    <citation type="submission" date="2012-05" db="EMBL/GenBank/DDBJ databases">
        <title>Finished chromosome of genome of Oscillatoria sp. PCC 7112.</title>
        <authorList>
            <consortium name="US DOE Joint Genome Institute"/>
            <person name="Gugger M."/>
            <person name="Coursin T."/>
            <person name="Rippka R."/>
            <person name="Tandeau De Marsac N."/>
            <person name="Huntemann M."/>
            <person name="Wei C.-L."/>
            <person name="Han J."/>
            <person name="Detter J.C."/>
            <person name="Han C."/>
            <person name="Tapia R."/>
            <person name="Davenport K."/>
            <person name="Daligault H."/>
            <person name="Erkkila T."/>
            <person name="Gu W."/>
            <person name="Munk A.C.C."/>
            <person name="Teshima H."/>
            <person name="Xu Y."/>
            <person name="Chain P."/>
            <person name="Chen A."/>
            <person name="Krypides N."/>
            <person name="Mavromatis K."/>
            <person name="Markowitz V."/>
            <person name="Szeto E."/>
            <person name="Ivanova N."/>
            <person name="Mikhailova N."/>
            <person name="Ovchinnikova G."/>
            <person name="Pagani I."/>
            <person name="Pati A."/>
            <person name="Goodwin L."/>
            <person name="Peters L."/>
            <person name="Pitluck S."/>
            <person name="Woyke T."/>
            <person name="Kerfeld C."/>
        </authorList>
    </citation>
    <scope>NUCLEOTIDE SEQUENCE [LARGE SCALE GENOMIC DNA]</scope>
    <source>
        <strain evidence="2 3">PCC 7112</strain>
    </source>
</reference>
<dbReference type="eggNOG" id="ENOG50316M1">
    <property type="taxonomic scope" value="Bacteria"/>
</dbReference>
<dbReference type="STRING" id="179408.Osc7112_3701"/>
<dbReference type="InterPro" id="IPR025067">
    <property type="entry name" value="DUF4079"/>
</dbReference>
<evidence type="ECO:0000313" key="2">
    <source>
        <dbReference type="EMBL" id="AFZ08051.1"/>
    </source>
</evidence>
<protein>
    <recommendedName>
        <fullName evidence="4">DUF4079 domain-containing protein</fullName>
    </recommendedName>
</protein>
<keyword evidence="1" id="KW-1133">Transmembrane helix</keyword>
<dbReference type="KEGG" id="oni:Osc7112_3701"/>
<feature type="transmembrane region" description="Helical" evidence="1">
    <location>
        <begin position="57"/>
        <end position="79"/>
    </location>
</feature>
<feature type="transmembrane region" description="Helical" evidence="1">
    <location>
        <begin position="12"/>
        <end position="36"/>
    </location>
</feature>
<feature type="transmembrane region" description="Helical" evidence="1">
    <location>
        <begin position="119"/>
        <end position="140"/>
    </location>
</feature>
<dbReference type="RefSeq" id="WP_015177308.1">
    <property type="nucleotide sequence ID" value="NC_019729.1"/>
</dbReference>
<keyword evidence="3" id="KW-1185">Reference proteome</keyword>
<dbReference type="EMBL" id="CP003614">
    <property type="protein sequence ID" value="AFZ08051.1"/>
    <property type="molecule type" value="Genomic_DNA"/>
</dbReference>
<feature type="transmembrane region" description="Helical" evidence="1">
    <location>
        <begin position="85"/>
        <end position="107"/>
    </location>
</feature>
<keyword evidence="1" id="KW-0472">Membrane</keyword>
<proteinExistence type="predicted"/>
<dbReference type="Proteomes" id="UP000010478">
    <property type="component" value="Chromosome"/>
</dbReference>
<dbReference type="PATRIC" id="fig|179408.3.peg.4555"/>
<evidence type="ECO:0000313" key="3">
    <source>
        <dbReference type="Proteomes" id="UP000010478"/>
    </source>
</evidence>
<dbReference type="HOGENOM" id="CLU_1794121_0_0_3"/>
<organism evidence="2 3">
    <name type="scientific">Phormidium nigroviride PCC 7112</name>
    <dbReference type="NCBI Taxonomy" id="179408"/>
    <lineage>
        <taxon>Bacteria</taxon>
        <taxon>Bacillati</taxon>
        <taxon>Cyanobacteriota</taxon>
        <taxon>Cyanophyceae</taxon>
        <taxon>Oscillatoriophycideae</taxon>
        <taxon>Oscillatoriales</taxon>
        <taxon>Oscillatoriaceae</taxon>
        <taxon>Phormidium</taxon>
    </lineage>
</organism>
<accession>K9VJD9</accession>
<gene>
    <name evidence="2" type="ORF">Osc7112_3701</name>
</gene>
<keyword evidence="1" id="KW-0812">Transmembrane</keyword>